<name>A0ABN1IE21_9GAMM</name>
<organism evidence="3 4">
    <name type="scientific">Dokdonella soli</name>
    <dbReference type="NCBI Taxonomy" id="529810"/>
    <lineage>
        <taxon>Bacteria</taxon>
        <taxon>Pseudomonadati</taxon>
        <taxon>Pseudomonadota</taxon>
        <taxon>Gammaproteobacteria</taxon>
        <taxon>Lysobacterales</taxon>
        <taxon>Rhodanobacteraceae</taxon>
        <taxon>Dokdonella</taxon>
    </lineage>
</organism>
<dbReference type="RefSeq" id="WP_343787942.1">
    <property type="nucleotide sequence ID" value="NZ_BAAAEU010000005.1"/>
</dbReference>
<dbReference type="Proteomes" id="UP001501523">
    <property type="component" value="Unassembled WGS sequence"/>
</dbReference>
<evidence type="ECO:0000313" key="4">
    <source>
        <dbReference type="Proteomes" id="UP001501523"/>
    </source>
</evidence>
<dbReference type="PANTHER" id="PTHR30595:SF6">
    <property type="entry name" value="SCHLAFEN ALBA-2 DOMAIN-CONTAINING PROTEIN"/>
    <property type="match status" value="1"/>
</dbReference>
<dbReference type="InterPro" id="IPR007421">
    <property type="entry name" value="Schlafen_AlbA_2_dom"/>
</dbReference>
<gene>
    <name evidence="3" type="ORF">GCM10009105_10690</name>
</gene>
<dbReference type="Gene3D" id="3.30.950.30">
    <property type="entry name" value="Schlafen, AAA domain"/>
    <property type="match status" value="1"/>
</dbReference>
<feature type="domain" description="Schlafen AlbA-2" evidence="2">
    <location>
        <begin position="15"/>
        <end position="147"/>
    </location>
</feature>
<comment type="caution">
    <text evidence="3">The sequence shown here is derived from an EMBL/GenBank/DDBJ whole genome shotgun (WGS) entry which is preliminary data.</text>
</comment>
<dbReference type="Pfam" id="PF04326">
    <property type="entry name" value="SLFN_AlbA_2"/>
    <property type="match status" value="1"/>
</dbReference>
<sequence length="406" mass="45483">MTNDEQLERLRYKGEGADLDFKQAQYRFIGCSDHEKSELLKDILAMANAYRDGPGYILVGFKDQTPHPAEVVGISSEHIDDASLQQFVNSKVQPKLDFRYEERLFDGKTVAVIVIPKQQRPFYLTKDYGKLGKSVVYVRRGSSTDEASPSEVAKMGRDDTEKGRPRIELSIEDEQNRPLPNSFELTFIRFDNDGLPDYENNVRMNVGGVVHTMPSPVPVNRHYWRDGADYHSVLSRLIQARLSLTNRSDFSLSDAKLEVTCITPDGGQVVMMRAGHLPKEPDSRDRSLFRVTPAAFQHLNERITVDDRGSESVCHVRLGNLLPGETGRAQDDLAILPTGPGGYKLRVRILAGEINYPIVEEHTMEVSGPVREMGFKNLKGLMLAKYRKGNAASSSAATRADEKALE</sequence>
<dbReference type="PANTHER" id="PTHR30595">
    <property type="entry name" value="GLPR-RELATED TRANSCRIPTIONAL REPRESSOR"/>
    <property type="match status" value="1"/>
</dbReference>
<evidence type="ECO:0000259" key="2">
    <source>
        <dbReference type="Pfam" id="PF04326"/>
    </source>
</evidence>
<dbReference type="InterPro" id="IPR038461">
    <property type="entry name" value="Schlafen_AlbA_2_dom_sf"/>
</dbReference>
<reference evidence="3 4" key="1">
    <citation type="journal article" date="2019" name="Int. J. Syst. Evol. Microbiol.">
        <title>The Global Catalogue of Microorganisms (GCM) 10K type strain sequencing project: providing services to taxonomists for standard genome sequencing and annotation.</title>
        <authorList>
            <consortium name="The Broad Institute Genomics Platform"/>
            <consortium name="The Broad Institute Genome Sequencing Center for Infectious Disease"/>
            <person name="Wu L."/>
            <person name="Ma J."/>
        </authorList>
    </citation>
    <scope>NUCLEOTIDE SEQUENCE [LARGE SCALE GENOMIC DNA]</scope>
    <source>
        <strain evidence="3 4">JCM 15421</strain>
    </source>
</reference>
<evidence type="ECO:0000313" key="3">
    <source>
        <dbReference type="EMBL" id="GAA0709881.1"/>
    </source>
</evidence>
<dbReference type="EMBL" id="BAAAEU010000005">
    <property type="protein sequence ID" value="GAA0709881.1"/>
    <property type="molecule type" value="Genomic_DNA"/>
</dbReference>
<keyword evidence="4" id="KW-1185">Reference proteome</keyword>
<accession>A0ABN1IE21</accession>
<feature type="region of interest" description="Disordered" evidence="1">
    <location>
        <begin position="142"/>
        <end position="162"/>
    </location>
</feature>
<protein>
    <recommendedName>
        <fullName evidence="2">Schlafen AlbA-2 domain-containing protein</fullName>
    </recommendedName>
</protein>
<evidence type="ECO:0000256" key="1">
    <source>
        <dbReference type="SAM" id="MobiDB-lite"/>
    </source>
</evidence>
<proteinExistence type="predicted"/>